<dbReference type="EMBL" id="KZ305032">
    <property type="protein sequence ID" value="PIA46344.1"/>
    <property type="molecule type" value="Genomic_DNA"/>
</dbReference>
<accession>A0A2G5DS42</accession>
<dbReference type="GO" id="GO:0009451">
    <property type="term" value="P:RNA modification"/>
    <property type="evidence" value="ECO:0007669"/>
    <property type="project" value="InterPro"/>
</dbReference>
<feature type="repeat" description="PPR" evidence="2">
    <location>
        <begin position="494"/>
        <end position="529"/>
    </location>
</feature>
<gene>
    <name evidence="3" type="ORF">AQUCO_01500103v1</name>
</gene>
<dbReference type="InterPro" id="IPR002885">
    <property type="entry name" value="PPR_rpt"/>
</dbReference>
<feature type="repeat" description="PPR" evidence="2">
    <location>
        <begin position="161"/>
        <end position="191"/>
    </location>
</feature>
<evidence type="ECO:0000313" key="4">
    <source>
        <dbReference type="Proteomes" id="UP000230069"/>
    </source>
</evidence>
<dbReference type="PROSITE" id="PS51375">
    <property type="entry name" value="PPR"/>
    <property type="match status" value="8"/>
</dbReference>
<reference evidence="3 4" key="1">
    <citation type="submission" date="2017-09" db="EMBL/GenBank/DDBJ databases">
        <title>WGS assembly of Aquilegia coerulea Goldsmith.</title>
        <authorList>
            <person name="Hodges S."/>
            <person name="Kramer E."/>
            <person name="Nordborg M."/>
            <person name="Tomkins J."/>
            <person name="Borevitz J."/>
            <person name="Derieg N."/>
            <person name="Yan J."/>
            <person name="Mihaltcheva S."/>
            <person name="Hayes R.D."/>
            <person name="Rokhsar D."/>
        </authorList>
    </citation>
    <scope>NUCLEOTIDE SEQUENCE [LARGE SCALE GENOMIC DNA]</scope>
    <source>
        <strain evidence="4">cv. Goldsmith</strain>
    </source>
</reference>
<evidence type="ECO:0000313" key="3">
    <source>
        <dbReference type="EMBL" id="PIA46344.1"/>
    </source>
</evidence>
<evidence type="ECO:0008006" key="5">
    <source>
        <dbReference type="Google" id="ProtNLM"/>
    </source>
</evidence>
<protein>
    <recommendedName>
        <fullName evidence="5">Pentacotripeptide-repeat region of PRORP domain-containing protein</fullName>
    </recommendedName>
</protein>
<dbReference type="PANTHER" id="PTHR47926">
    <property type="entry name" value="PENTATRICOPEPTIDE REPEAT-CONTAINING PROTEIN"/>
    <property type="match status" value="1"/>
</dbReference>
<dbReference type="AlphaFoldDB" id="A0A2G5DS42"/>
<dbReference type="NCBIfam" id="TIGR00756">
    <property type="entry name" value="PPR"/>
    <property type="match status" value="8"/>
</dbReference>
<dbReference type="InterPro" id="IPR046848">
    <property type="entry name" value="E_motif"/>
</dbReference>
<dbReference type="Pfam" id="PF13041">
    <property type="entry name" value="PPR_2"/>
    <property type="match status" value="4"/>
</dbReference>
<feature type="repeat" description="PPR" evidence="2">
    <location>
        <begin position="362"/>
        <end position="396"/>
    </location>
</feature>
<dbReference type="InParanoid" id="A0A2G5DS42"/>
<feature type="repeat" description="PPR" evidence="2">
    <location>
        <begin position="91"/>
        <end position="125"/>
    </location>
</feature>
<dbReference type="Gene3D" id="1.25.40.10">
    <property type="entry name" value="Tetratricopeptide repeat domain"/>
    <property type="match status" value="5"/>
</dbReference>
<keyword evidence="4" id="KW-1185">Reference proteome</keyword>
<dbReference type="Pfam" id="PF01535">
    <property type="entry name" value="PPR"/>
    <property type="match status" value="2"/>
</dbReference>
<name>A0A2G5DS42_AQUCA</name>
<dbReference type="FunFam" id="1.25.40.10:FF:000073">
    <property type="entry name" value="Pentatricopeptide repeat-containing protein chloroplastic"/>
    <property type="match status" value="1"/>
</dbReference>
<dbReference type="STRING" id="218851.A0A2G5DS42"/>
<evidence type="ECO:0000256" key="2">
    <source>
        <dbReference type="PROSITE-ProRule" id="PRU00708"/>
    </source>
</evidence>
<evidence type="ECO:0000256" key="1">
    <source>
        <dbReference type="ARBA" id="ARBA00022737"/>
    </source>
</evidence>
<keyword evidence="1" id="KW-0677">Repeat</keyword>
<dbReference type="GO" id="GO:0003729">
    <property type="term" value="F:mRNA binding"/>
    <property type="evidence" value="ECO:0007669"/>
    <property type="project" value="UniProtKB-ARBA"/>
</dbReference>
<dbReference type="InterPro" id="IPR011990">
    <property type="entry name" value="TPR-like_helical_dom_sf"/>
</dbReference>
<sequence length="641" mass="71585">MRRWVSCRGISSFSNTQTTITYTLLPSQLNHLLQCCSETKALKQGKQVHQQIITLGFGSNYFIITKLVQMYADCNDLVFAHDLFDKLPQPNVFAWTAILGYYSRNGMYKECLETYSDMKVHGVRPDRYVFPKVLKACSQSSSLKKGICIHTDIVRFGAEMNPQVCNSLIDMYSKCGDVGSARRVFDEMGERDLLSWNTLISGYVSNGFVDLAIKLIQSMRLDGVEPDLVSWNTVMDAYCRMGLCEEASRIFECIDKPNIISWTTLISGYSRIGKHDIALGIFRNMMMSRDVVPDSDALSNILVCCRLVGAYLNGREIHGYGIKTQTLPEFYNSAGAALVTMYARCRRAQCAATVFELMDKSDVVTWNAMILAFVHLGMGDLALTRFSQMQTRGIKNDEVTISALLPACDLKFGKQIHAYIRRNDFDSAITIWNALINMYSKSGCVEGAYNVFMNMRMKDIISWNTMIGGYGMHGNGVAALQLLRDMCHAGIQPNSVTFTSALSACSHSGLVDEGLQLFCSLSQEYGITLTMEQFACVVDLLARAGQLEDAVQFINRMPIKPDKSIWGAVLAACQAHQNINIGKLAAEHLFCLEPENPGNYVTLSNIYAKAGRWSDEVAVRKLMESRGLIKPSGYSWVDKEN</sequence>
<feature type="repeat" description="PPR" evidence="2">
    <location>
        <begin position="227"/>
        <end position="257"/>
    </location>
</feature>
<dbReference type="FunFam" id="1.25.40.10:FF:000090">
    <property type="entry name" value="Pentatricopeptide repeat-containing protein, chloroplastic"/>
    <property type="match status" value="1"/>
</dbReference>
<feature type="repeat" description="PPR" evidence="2">
    <location>
        <begin position="459"/>
        <end position="493"/>
    </location>
</feature>
<proteinExistence type="predicted"/>
<dbReference type="Pfam" id="PF20431">
    <property type="entry name" value="E_motif"/>
    <property type="match status" value="1"/>
</dbReference>
<feature type="repeat" description="PPR" evidence="2">
    <location>
        <begin position="258"/>
        <end position="293"/>
    </location>
</feature>
<dbReference type="InterPro" id="IPR046960">
    <property type="entry name" value="PPR_At4g14850-like_plant"/>
</dbReference>
<organism evidence="3 4">
    <name type="scientific">Aquilegia coerulea</name>
    <name type="common">Rocky mountain columbine</name>
    <dbReference type="NCBI Taxonomy" id="218851"/>
    <lineage>
        <taxon>Eukaryota</taxon>
        <taxon>Viridiplantae</taxon>
        <taxon>Streptophyta</taxon>
        <taxon>Embryophyta</taxon>
        <taxon>Tracheophyta</taxon>
        <taxon>Spermatophyta</taxon>
        <taxon>Magnoliopsida</taxon>
        <taxon>Ranunculales</taxon>
        <taxon>Ranunculaceae</taxon>
        <taxon>Thalictroideae</taxon>
        <taxon>Aquilegia</taxon>
    </lineage>
</organism>
<feature type="repeat" description="PPR" evidence="2">
    <location>
        <begin position="192"/>
        <end position="226"/>
    </location>
</feature>
<dbReference type="Proteomes" id="UP000230069">
    <property type="component" value="Unassembled WGS sequence"/>
</dbReference>
<dbReference type="FunFam" id="1.25.40.10:FF:000285">
    <property type="entry name" value="Pentatricopeptide repeat-containing protein, chloroplastic"/>
    <property type="match status" value="1"/>
</dbReference>
<dbReference type="OrthoDB" id="185373at2759"/>